<evidence type="ECO:0000259" key="1">
    <source>
        <dbReference type="Pfam" id="PF14216"/>
    </source>
</evidence>
<dbReference type="EMBL" id="LAZR01003729">
    <property type="protein sequence ID" value="KKN15257.1"/>
    <property type="molecule type" value="Genomic_DNA"/>
</dbReference>
<feature type="domain" description="DUF4326" evidence="1">
    <location>
        <begin position="9"/>
        <end position="90"/>
    </location>
</feature>
<sequence length="97" mass="11617">MSSVVDVHKKDGKTPHFDIYIGRQVRFVDWTWDSKWGNYFYQHLDLYEAHIRGSFKWNDLELLKGKVLGCWCITTDKIEPLKCHGQILMKLVREKFK</sequence>
<name>A0A0F9NTB2_9ZZZZ</name>
<comment type="caution">
    <text evidence="2">The sequence shown here is derived from an EMBL/GenBank/DDBJ whole genome shotgun (WGS) entry which is preliminary data.</text>
</comment>
<proteinExistence type="predicted"/>
<organism evidence="2">
    <name type="scientific">marine sediment metagenome</name>
    <dbReference type="NCBI Taxonomy" id="412755"/>
    <lineage>
        <taxon>unclassified sequences</taxon>
        <taxon>metagenomes</taxon>
        <taxon>ecological metagenomes</taxon>
    </lineage>
</organism>
<dbReference type="InterPro" id="IPR025475">
    <property type="entry name" value="DUF4326"/>
</dbReference>
<dbReference type="Pfam" id="PF14216">
    <property type="entry name" value="DUF4326"/>
    <property type="match status" value="1"/>
</dbReference>
<dbReference type="AlphaFoldDB" id="A0A0F9NTB2"/>
<evidence type="ECO:0000313" key="2">
    <source>
        <dbReference type="EMBL" id="KKN15257.1"/>
    </source>
</evidence>
<protein>
    <recommendedName>
        <fullName evidence="1">DUF4326 domain-containing protein</fullName>
    </recommendedName>
</protein>
<reference evidence="2" key="1">
    <citation type="journal article" date="2015" name="Nature">
        <title>Complex archaea that bridge the gap between prokaryotes and eukaryotes.</title>
        <authorList>
            <person name="Spang A."/>
            <person name="Saw J.H."/>
            <person name="Jorgensen S.L."/>
            <person name="Zaremba-Niedzwiedzka K."/>
            <person name="Martijn J."/>
            <person name="Lind A.E."/>
            <person name="van Eijk R."/>
            <person name="Schleper C."/>
            <person name="Guy L."/>
            <person name="Ettema T.J."/>
        </authorList>
    </citation>
    <scope>NUCLEOTIDE SEQUENCE</scope>
</reference>
<accession>A0A0F9NTB2</accession>
<gene>
    <name evidence="2" type="ORF">LCGC14_0987760</name>
</gene>